<keyword evidence="6" id="KW-1185">Reference proteome</keyword>
<dbReference type="EMBL" id="BJUW01000001">
    <property type="protein sequence ID" value="GEK85166.1"/>
    <property type="molecule type" value="Genomic_DNA"/>
</dbReference>
<feature type="domain" description="Tyr recombinase" evidence="4">
    <location>
        <begin position="209"/>
        <end position="488"/>
    </location>
</feature>
<dbReference type="GO" id="GO:0003677">
    <property type="term" value="F:DNA binding"/>
    <property type="evidence" value="ECO:0007669"/>
    <property type="project" value="UniProtKB-KW"/>
</dbReference>
<dbReference type="InterPro" id="IPR010998">
    <property type="entry name" value="Integrase_recombinase_N"/>
</dbReference>
<dbReference type="InterPro" id="IPR002104">
    <property type="entry name" value="Integrase_catalytic"/>
</dbReference>
<keyword evidence="3" id="KW-0233">DNA recombination</keyword>
<name>A0A511AAY8_9MICO</name>
<dbReference type="Gene3D" id="1.10.443.10">
    <property type="entry name" value="Intergrase catalytic core"/>
    <property type="match status" value="1"/>
</dbReference>
<evidence type="ECO:0000256" key="1">
    <source>
        <dbReference type="ARBA" id="ARBA00008857"/>
    </source>
</evidence>
<proteinExistence type="inferred from homology"/>
<dbReference type="GO" id="GO:0015074">
    <property type="term" value="P:DNA integration"/>
    <property type="evidence" value="ECO:0007669"/>
    <property type="project" value="InterPro"/>
</dbReference>
<dbReference type="PROSITE" id="PS51898">
    <property type="entry name" value="TYR_RECOMBINASE"/>
    <property type="match status" value="1"/>
</dbReference>
<comment type="caution">
    <text evidence="5">The sequence shown here is derived from an EMBL/GenBank/DDBJ whole genome shotgun (WGS) entry which is preliminary data.</text>
</comment>
<protein>
    <submittedName>
        <fullName evidence="5">Integrase</fullName>
    </submittedName>
</protein>
<dbReference type="GO" id="GO:0006310">
    <property type="term" value="P:DNA recombination"/>
    <property type="evidence" value="ECO:0007669"/>
    <property type="project" value="UniProtKB-KW"/>
</dbReference>
<gene>
    <name evidence="5" type="ORF">MAE01_03420</name>
</gene>
<organism evidence="5 6">
    <name type="scientific">Microbacterium aerolatum</name>
    <dbReference type="NCBI Taxonomy" id="153731"/>
    <lineage>
        <taxon>Bacteria</taxon>
        <taxon>Bacillati</taxon>
        <taxon>Actinomycetota</taxon>
        <taxon>Actinomycetes</taxon>
        <taxon>Micrococcales</taxon>
        <taxon>Microbacteriaceae</taxon>
        <taxon>Microbacterium</taxon>
    </lineage>
</organism>
<dbReference type="AlphaFoldDB" id="A0A511AAY8"/>
<keyword evidence="2" id="KW-0238">DNA-binding</keyword>
<dbReference type="InterPro" id="IPR050090">
    <property type="entry name" value="Tyrosine_recombinase_XerCD"/>
</dbReference>
<evidence type="ECO:0000256" key="3">
    <source>
        <dbReference type="ARBA" id="ARBA00023172"/>
    </source>
</evidence>
<dbReference type="Gene3D" id="1.10.150.130">
    <property type="match status" value="1"/>
</dbReference>
<reference evidence="5 6" key="1">
    <citation type="submission" date="2019-07" db="EMBL/GenBank/DDBJ databases">
        <title>Whole genome shotgun sequence of Microbacterium aerolatum NBRC 103071.</title>
        <authorList>
            <person name="Hosoyama A."/>
            <person name="Uohara A."/>
            <person name="Ohji S."/>
            <person name="Ichikawa N."/>
        </authorList>
    </citation>
    <scope>NUCLEOTIDE SEQUENCE [LARGE SCALE GENOMIC DNA]</scope>
    <source>
        <strain evidence="5 6">NBRC 103071</strain>
    </source>
</reference>
<comment type="similarity">
    <text evidence="1">Belongs to the 'phage' integrase family.</text>
</comment>
<evidence type="ECO:0000256" key="2">
    <source>
        <dbReference type="ARBA" id="ARBA00023125"/>
    </source>
</evidence>
<evidence type="ECO:0000313" key="6">
    <source>
        <dbReference type="Proteomes" id="UP000321225"/>
    </source>
</evidence>
<dbReference type="InterPro" id="IPR013762">
    <property type="entry name" value="Integrase-like_cat_sf"/>
</dbReference>
<dbReference type="SUPFAM" id="SSF56349">
    <property type="entry name" value="DNA breaking-rejoining enzymes"/>
    <property type="match status" value="1"/>
</dbReference>
<accession>A0A511AAY8</accession>
<dbReference type="PANTHER" id="PTHR30349">
    <property type="entry name" value="PHAGE INTEGRASE-RELATED"/>
    <property type="match status" value="1"/>
</dbReference>
<evidence type="ECO:0000313" key="5">
    <source>
        <dbReference type="EMBL" id="GEK85166.1"/>
    </source>
</evidence>
<evidence type="ECO:0000259" key="4">
    <source>
        <dbReference type="PROSITE" id="PS51898"/>
    </source>
</evidence>
<sequence>MCITTVKVEVQIVAHHVYHPRQVRRPGERSLSLVKKSSRARSTALFVRAVDRARVSDIEVDGQLIPGAVLREILDVQRIPDGTPFVTDGSGRFDTLRHVNAYLLDATRQRAYPMRNIRGNHAGALVGFLNFIRETSPDADLTDATTEHLNEYKKRRQVMLAGSSWNTEVSNIALFFAYARDKGWLNTDPVPRWGSRQRNTLKSSEKDTKRIRFLSEEQLAYFLDHGLRGDAVPNDRPEYPERDYTFGLTLASTGLRREEANFLLDLDVPTNLARGSHVFERVGKGNKPRDVHIIDCLADAIDHYRRGEREYLVERAQPTLRRHRRNGTLTIAEPVPTANGTALRIDGRTIRPERLPNELRRTAVWIRDDGLIDPLALFLVEGGRAPAIDRFNRLFTDANHRVASLGPHRYAPPAHLAVTPHILRHTFAVRTLATLMREGRDVNGDPYALIASPLLVVQGLLGHASLSTTHGYLYHAESYTDQVPGALRSGIINLVKGL</sequence>
<dbReference type="InterPro" id="IPR011010">
    <property type="entry name" value="DNA_brk_join_enz"/>
</dbReference>
<dbReference type="PANTHER" id="PTHR30349:SF64">
    <property type="entry name" value="PROPHAGE INTEGRASE INTD-RELATED"/>
    <property type="match status" value="1"/>
</dbReference>
<dbReference type="Proteomes" id="UP000321225">
    <property type="component" value="Unassembled WGS sequence"/>
</dbReference>